<dbReference type="GO" id="GO:0005829">
    <property type="term" value="C:cytosol"/>
    <property type="evidence" value="ECO:0007669"/>
    <property type="project" value="TreeGrafter"/>
</dbReference>
<dbReference type="GO" id="GO:0030030">
    <property type="term" value="P:cell projection organization"/>
    <property type="evidence" value="ECO:0007669"/>
    <property type="project" value="UniProtKB-KW"/>
</dbReference>
<evidence type="ECO:0000256" key="11">
    <source>
        <dbReference type="ARBA" id="ARBA00078669"/>
    </source>
</evidence>
<dbReference type="InterPro" id="IPR002939">
    <property type="entry name" value="DnaJ_C"/>
</dbReference>
<dbReference type="Pfam" id="PF01556">
    <property type="entry name" value="DnaJ_C"/>
    <property type="match status" value="1"/>
</dbReference>
<proteinExistence type="predicted"/>
<dbReference type="InterPro" id="IPR051339">
    <property type="entry name" value="DnaJ_subfamily_B"/>
</dbReference>
<evidence type="ECO:0000256" key="4">
    <source>
        <dbReference type="ARBA" id="ARBA00023069"/>
    </source>
</evidence>
<dbReference type="OMA" id="SSKYVYH"/>
<keyword evidence="3" id="KW-0282">Flagellum</keyword>
<keyword evidence="2" id="KW-0970">Cilium biogenesis/degradation</keyword>
<dbReference type="SUPFAM" id="SSF49493">
    <property type="entry name" value="HSP40/DnaJ peptide-binding domain"/>
    <property type="match status" value="2"/>
</dbReference>
<evidence type="ECO:0000256" key="10">
    <source>
        <dbReference type="ARBA" id="ARBA00075378"/>
    </source>
</evidence>
<reference evidence="15 16" key="1">
    <citation type="journal article" date="2018" name="Nat. Ecol. Evol.">
        <title>Shark genomes provide insights into elasmobranch evolution and the origin of vertebrates.</title>
        <authorList>
            <person name="Hara Y"/>
            <person name="Yamaguchi K"/>
            <person name="Onimaru K"/>
            <person name="Kadota M"/>
            <person name="Koyanagi M"/>
            <person name="Keeley SD"/>
            <person name="Tatsumi K"/>
            <person name="Tanaka K"/>
            <person name="Motone F"/>
            <person name="Kageyama Y"/>
            <person name="Nozu R"/>
            <person name="Adachi N"/>
            <person name="Nishimura O"/>
            <person name="Nakagawa R"/>
            <person name="Tanegashima C"/>
            <person name="Kiyatake I"/>
            <person name="Matsumoto R"/>
            <person name="Murakumo K"/>
            <person name="Nishida K"/>
            <person name="Terakita A"/>
            <person name="Kuratani S"/>
            <person name="Sato K"/>
            <person name="Hyodo S Kuraku.S."/>
        </authorList>
    </citation>
    <scope>NUCLEOTIDE SEQUENCE [LARGE SCALE GENOMIC DNA]</scope>
</reference>
<evidence type="ECO:0000313" key="15">
    <source>
        <dbReference type="EMBL" id="GCC30534.1"/>
    </source>
</evidence>
<keyword evidence="5" id="KW-0143">Chaperone</keyword>
<dbReference type="PANTHER" id="PTHR24078">
    <property type="entry name" value="DNAJ HOMOLOG SUBFAMILY C MEMBER"/>
    <property type="match status" value="1"/>
</dbReference>
<evidence type="ECO:0000256" key="3">
    <source>
        <dbReference type="ARBA" id="ARBA00022846"/>
    </source>
</evidence>
<evidence type="ECO:0000256" key="13">
    <source>
        <dbReference type="ARBA" id="ARBA00081125"/>
    </source>
</evidence>
<gene>
    <name evidence="15" type="ORF">chiPu_0008985</name>
</gene>
<evidence type="ECO:0000256" key="5">
    <source>
        <dbReference type="ARBA" id="ARBA00023186"/>
    </source>
</evidence>
<keyword evidence="6" id="KW-0966">Cell projection</keyword>
<dbReference type="InterPro" id="IPR036869">
    <property type="entry name" value="J_dom_sf"/>
</dbReference>
<evidence type="ECO:0000256" key="6">
    <source>
        <dbReference type="ARBA" id="ARBA00023273"/>
    </source>
</evidence>
<dbReference type="GO" id="GO:0051087">
    <property type="term" value="F:protein-folding chaperone binding"/>
    <property type="evidence" value="ECO:0007669"/>
    <property type="project" value="TreeGrafter"/>
</dbReference>
<evidence type="ECO:0000256" key="2">
    <source>
        <dbReference type="ARBA" id="ARBA00022794"/>
    </source>
</evidence>
<keyword evidence="4" id="KW-0969">Cilium</keyword>
<evidence type="ECO:0000259" key="14">
    <source>
        <dbReference type="PROSITE" id="PS50076"/>
    </source>
</evidence>
<dbReference type="GO" id="GO:0051082">
    <property type="term" value="F:unfolded protein binding"/>
    <property type="evidence" value="ECO:0007669"/>
    <property type="project" value="InterPro"/>
</dbReference>
<dbReference type="Pfam" id="PF00226">
    <property type="entry name" value="DnaJ"/>
    <property type="match status" value="1"/>
</dbReference>
<evidence type="ECO:0000256" key="8">
    <source>
        <dbReference type="ARBA" id="ARBA00064985"/>
    </source>
</evidence>
<evidence type="ECO:0000256" key="9">
    <source>
        <dbReference type="ARBA" id="ARBA00071910"/>
    </source>
</evidence>
<evidence type="ECO:0000256" key="12">
    <source>
        <dbReference type="ARBA" id="ARBA00080190"/>
    </source>
</evidence>
<dbReference type="Gene3D" id="2.60.260.20">
    <property type="entry name" value="Urease metallochaperone UreE, N-terminal domain"/>
    <property type="match status" value="2"/>
</dbReference>
<comment type="subunit">
    <text evidence="8">Homodimer. Component of the axonemal radial spoke complex 1 (RS1), at least composed of spoke head proteins RSPH1, RSPH3, RSPH9 and the cilia-specific component RSPH4A or sperm-specific component RSPH6A, spoke stalk proteins RSPH14, DNAJB13, DYDC1, ROPN1L and NME5, and the anchor protein IQUB. Interacts with SUN5. Interacts with IQUB.</text>
</comment>
<dbReference type="FunFam" id="2.60.260.20:FF:000006">
    <property type="entry name" value="DnaJ subfamily B member 13"/>
    <property type="match status" value="1"/>
</dbReference>
<dbReference type="PRINTS" id="PR00625">
    <property type="entry name" value="JDOMAIN"/>
</dbReference>
<evidence type="ECO:0000313" key="16">
    <source>
        <dbReference type="Proteomes" id="UP000287033"/>
    </source>
</evidence>
<feature type="domain" description="J" evidence="14">
    <location>
        <begin position="65"/>
        <end position="129"/>
    </location>
</feature>
<dbReference type="STRING" id="137246.A0A401SJE0"/>
<dbReference type="AlphaFoldDB" id="A0A401SJE0"/>
<dbReference type="CDD" id="cd06257">
    <property type="entry name" value="DnaJ"/>
    <property type="match status" value="1"/>
</dbReference>
<name>A0A401SJE0_CHIPU</name>
<dbReference type="Gene3D" id="1.10.287.110">
    <property type="entry name" value="DnaJ domain"/>
    <property type="match status" value="1"/>
</dbReference>
<dbReference type="EMBL" id="BEZZ01000308">
    <property type="protein sequence ID" value="GCC30534.1"/>
    <property type="molecule type" value="Genomic_DNA"/>
</dbReference>
<dbReference type="CDD" id="cd10747">
    <property type="entry name" value="DnaJ_C"/>
    <property type="match status" value="1"/>
</dbReference>
<dbReference type="SMART" id="SM00271">
    <property type="entry name" value="DnaJ"/>
    <property type="match status" value="1"/>
</dbReference>
<comment type="function">
    <text evidence="7">Functions as part of axonemal radial spoke complexes that play an important part in the motility of sperm and cilia.</text>
</comment>
<comment type="subcellular location">
    <subcellularLocation>
        <location evidence="1">Cell projection</location>
        <location evidence="1">Cilium</location>
        <location evidence="1">Flagellum</location>
    </subcellularLocation>
</comment>
<dbReference type="OrthoDB" id="550424at2759"/>
<dbReference type="InterPro" id="IPR001623">
    <property type="entry name" value="DnaJ_domain"/>
</dbReference>
<dbReference type="GO" id="GO:0007017">
    <property type="term" value="P:microtubule-based process"/>
    <property type="evidence" value="ECO:0007669"/>
    <property type="project" value="UniProtKB-ARBA"/>
</dbReference>
<accession>A0A401SJE0</accession>
<dbReference type="GO" id="GO:0006457">
    <property type="term" value="P:protein folding"/>
    <property type="evidence" value="ECO:0007669"/>
    <property type="project" value="InterPro"/>
</dbReference>
<dbReference type="InterPro" id="IPR008971">
    <property type="entry name" value="HSP40/DnaJ_pept-bd"/>
</dbReference>
<dbReference type="Proteomes" id="UP000287033">
    <property type="component" value="Unassembled WGS sequence"/>
</dbReference>
<dbReference type="PANTHER" id="PTHR24078:SF519">
    <property type="entry name" value="DNAJ HOMOLOG SUBFAMILY B MEMBER 13"/>
    <property type="match status" value="1"/>
</dbReference>
<dbReference type="PROSITE" id="PS50076">
    <property type="entry name" value="DNAJ_2"/>
    <property type="match status" value="1"/>
</dbReference>
<protein>
    <recommendedName>
        <fullName evidence="9">DnaJ homolog subfamily B member 13</fullName>
    </recommendedName>
    <alternativeName>
        <fullName evidence="12">Testis and spermatogenesis cell-related protein 6</fullName>
    </alternativeName>
    <alternativeName>
        <fullName evidence="13">Testis spermatocyte apoptosis-related gene 6 protein</fullName>
    </alternativeName>
    <alternativeName>
        <fullName evidence="10">Testis spermatogenesis apoptosis-related gene 3 protein</fullName>
    </alternativeName>
    <alternativeName>
        <fullName evidence="11">Testis spermatogenesis apoptosis-related gene 6 protein</fullName>
    </alternativeName>
</protein>
<evidence type="ECO:0000256" key="7">
    <source>
        <dbReference type="ARBA" id="ARBA00056649"/>
    </source>
</evidence>
<dbReference type="GO" id="GO:0036126">
    <property type="term" value="C:sperm flagellum"/>
    <property type="evidence" value="ECO:0007669"/>
    <property type="project" value="UniProtKB-ARBA"/>
</dbReference>
<organism evidence="15 16">
    <name type="scientific">Chiloscyllium punctatum</name>
    <name type="common">Brownbanded bambooshark</name>
    <name type="synonym">Hemiscyllium punctatum</name>
    <dbReference type="NCBI Taxonomy" id="137246"/>
    <lineage>
        <taxon>Eukaryota</taxon>
        <taxon>Metazoa</taxon>
        <taxon>Chordata</taxon>
        <taxon>Craniata</taxon>
        <taxon>Vertebrata</taxon>
        <taxon>Chondrichthyes</taxon>
        <taxon>Elasmobranchii</taxon>
        <taxon>Galeomorphii</taxon>
        <taxon>Galeoidea</taxon>
        <taxon>Orectolobiformes</taxon>
        <taxon>Hemiscylliidae</taxon>
        <taxon>Chiloscyllium</taxon>
    </lineage>
</organism>
<sequence>MDTGLCPCAGYLGDRGRCRHLVRPDGCHGNGRRRGRQRCEDLRKANILQKFNIYWETADQKMGQDYYTVLGIIRNATNADIKKAYRKLALKYHPDKSSDPCAEDKFLQIAEAYDVLSDLKKKATYDKFGEEGLKGGIPIEFSETGAWTTGYTFHGNANKIFRDFFGGDNPFADFFDSEGDVSLGFGGLRGRGVKKQDPPIEKDLYLSLEDLYHGCMKKIKISRRVMNEDGHTSSIKDKILTIQVKQGWKPGTKITFPKEGDQGPNNIPSDIIFTVKEKPHPWFCRQENDLIFCAPISLAKALTGHTIEIETLDSRFLSIPINDIVHPKYTKVVPGEGMPLSKDPLQKGNLVIQFNIHFPEKLTPAKKKLINRALRI</sequence>
<keyword evidence="16" id="KW-1185">Reference proteome</keyword>
<evidence type="ECO:0000256" key="1">
    <source>
        <dbReference type="ARBA" id="ARBA00004230"/>
    </source>
</evidence>
<comment type="caution">
    <text evidence="15">The sequence shown here is derived from an EMBL/GenBank/DDBJ whole genome shotgun (WGS) entry which is preliminary data.</text>
</comment>
<dbReference type="FunFam" id="2.60.260.20:FF:000002">
    <property type="entry name" value="Dnaj homolog subfamily b member"/>
    <property type="match status" value="1"/>
</dbReference>
<dbReference type="FunFam" id="1.10.287.110:FF:000033">
    <property type="entry name" value="dnaJ homolog subfamily B member 13"/>
    <property type="match status" value="1"/>
</dbReference>
<dbReference type="SUPFAM" id="SSF46565">
    <property type="entry name" value="Chaperone J-domain"/>
    <property type="match status" value="1"/>
</dbReference>